<accession>A0A564YC28</accession>
<evidence type="ECO:0000313" key="2">
    <source>
        <dbReference type="Proteomes" id="UP000321570"/>
    </source>
</evidence>
<dbReference type="AlphaFoldDB" id="A0A564YC28"/>
<evidence type="ECO:0000313" key="1">
    <source>
        <dbReference type="EMBL" id="VUZ44268.1"/>
    </source>
</evidence>
<protein>
    <recommendedName>
        <fullName evidence="3">Integrase catalytic domain-containing protein</fullName>
    </recommendedName>
</protein>
<organism evidence="1 2">
    <name type="scientific">Hymenolepis diminuta</name>
    <name type="common">Rat tapeworm</name>
    <dbReference type="NCBI Taxonomy" id="6216"/>
    <lineage>
        <taxon>Eukaryota</taxon>
        <taxon>Metazoa</taxon>
        <taxon>Spiralia</taxon>
        <taxon>Lophotrochozoa</taxon>
        <taxon>Platyhelminthes</taxon>
        <taxon>Cestoda</taxon>
        <taxon>Eucestoda</taxon>
        <taxon>Cyclophyllidea</taxon>
        <taxon>Hymenolepididae</taxon>
        <taxon>Hymenolepis</taxon>
    </lineage>
</organism>
<name>A0A564YC28_HYMDI</name>
<reference evidence="1 2" key="1">
    <citation type="submission" date="2019-07" db="EMBL/GenBank/DDBJ databases">
        <authorList>
            <person name="Jastrzebski P J."/>
            <person name="Paukszto L."/>
            <person name="Jastrzebski P J."/>
        </authorList>
    </citation>
    <scope>NUCLEOTIDE SEQUENCE [LARGE SCALE GENOMIC DNA]</scope>
    <source>
        <strain evidence="1 2">WMS-il1</strain>
    </source>
</reference>
<keyword evidence="2" id="KW-1185">Reference proteome</keyword>
<sequence>MFQEVYEDPLFPNPSNTRILNPFTVLTLQNEQQQKSLRIVLSDLPFTKKSQTGQKYAKFVRARKVINILKPLIKYLSYQTPDLTTTIIDIFGPLLTPSGFTYLLTCVDHFSRFYHQPKAHLHIAHLKDG</sequence>
<proteinExistence type="predicted"/>
<gene>
    <name evidence="1" type="ORF">WMSIL1_LOCUS4644</name>
</gene>
<dbReference type="EMBL" id="CABIJS010000123">
    <property type="protein sequence ID" value="VUZ44268.1"/>
    <property type="molecule type" value="Genomic_DNA"/>
</dbReference>
<dbReference type="Proteomes" id="UP000321570">
    <property type="component" value="Unassembled WGS sequence"/>
</dbReference>
<evidence type="ECO:0008006" key="3">
    <source>
        <dbReference type="Google" id="ProtNLM"/>
    </source>
</evidence>